<dbReference type="InterPro" id="IPR050556">
    <property type="entry name" value="Type_II_TA_system_RNase"/>
</dbReference>
<sequence length="133" mass="15319">METEKIICDTDVIIELFDGNKKFHSQTEVKINQIGIENILISGVSKMELIKGTHNKEHFQKIQKKLKRLDTILLSPQITLRAIELLTTYHLSHGLTIPDAMIAATSLETNLKLFTYNLRDFKFIEGLNLYNFN</sequence>
<reference evidence="9" key="1">
    <citation type="submission" date="2018-02" db="EMBL/GenBank/DDBJ databases">
        <authorList>
            <person name="Vasarhelyi B.M."/>
            <person name="Deshmukh S."/>
            <person name="Balint B."/>
            <person name="Kukolya J."/>
        </authorList>
    </citation>
    <scope>NUCLEOTIDE SEQUENCE</scope>
    <source>
        <strain evidence="9">KB22</strain>
    </source>
</reference>
<keyword evidence="3" id="KW-0540">Nuclease</keyword>
<comment type="similarity">
    <text evidence="7">Belongs to the PINc/VapC protein family.</text>
</comment>
<dbReference type="Proteomes" id="UP000616201">
    <property type="component" value="Unassembled WGS sequence"/>
</dbReference>
<dbReference type="Gene3D" id="3.40.50.1010">
    <property type="entry name" value="5'-nuclease"/>
    <property type="match status" value="1"/>
</dbReference>
<dbReference type="CDD" id="cd18741">
    <property type="entry name" value="PIN_VapC4-5_FitB-like"/>
    <property type="match status" value="1"/>
</dbReference>
<feature type="domain" description="PIN" evidence="8">
    <location>
        <begin position="6"/>
        <end position="119"/>
    </location>
</feature>
<dbReference type="EMBL" id="PRDK01000009">
    <property type="protein sequence ID" value="MBE8715116.1"/>
    <property type="molecule type" value="Genomic_DNA"/>
</dbReference>
<dbReference type="InterPro" id="IPR029060">
    <property type="entry name" value="PIN-like_dom_sf"/>
</dbReference>
<evidence type="ECO:0000313" key="9">
    <source>
        <dbReference type="EMBL" id="MBE8715116.1"/>
    </source>
</evidence>
<proteinExistence type="inferred from homology"/>
<dbReference type="InterPro" id="IPR002716">
    <property type="entry name" value="PIN_dom"/>
</dbReference>
<evidence type="ECO:0000256" key="3">
    <source>
        <dbReference type="ARBA" id="ARBA00022722"/>
    </source>
</evidence>
<evidence type="ECO:0000256" key="6">
    <source>
        <dbReference type="ARBA" id="ARBA00022842"/>
    </source>
</evidence>
<evidence type="ECO:0000256" key="2">
    <source>
        <dbReference type="ARBA" id="ARBA00022649"/>
    </source>
</evidence>
<gene>
    <name evidence="9" type="ORF">C4F49_15645</name>
</gene>
<comment type="caution">
    <text evidence="9">The sequence shown here is derived from an EMBL/GenBank/DDBJ whole genome shotgun (WGS) entry which is preliminary data.</text>
</comment>
<name>A0A928V182_9SPHI</name>
<dbReference type="RefSeq" id="WP_196936967.1">
    <property type="nucleotide sequence ID" value="NZ_MU158698.1"/>
</dbReference>
<dbReference type="Pfam" id="PF01850">
    <property type="entry name" value="PIN"/>
    <property type="match status" value="1"/>
</dbReference>
<dbReference type="SUPFAM" id="SSF88723">
    <property type="entry name" value="PIN domain-like"/>
    <property type="match status" value="1"/>
</dbReference>
<dbReference type="GO" id="GO:0016787">
    <property type="term" value="F:hydrolase activity"/>
    <property type="evidence" value="ECO:0007669"/>
    <property type="project" value="UniProtKB-KW"/>
</dbReference>
<keyword evidence="4" id="KW-0479">Metal-binding</keyword>
<dbReference type="AlphaFoldDB" id="A0A928V182"/>
<keyword evidence="2" id="KW-1277">Toxin-antitoxin system</keyword>
<evidence type="ECO:0000256" key="1">
    <source>
        <dbReference type="ARBA" id="ARBA00001946"/>
    </source>
</evidence>
<dbReference type="PANTHER" id="PTHR33653:SF1">
    <property type="entry name" value="RIBONUCLEASE VAPC2"/>
    <property type="match status" value="1"/>
</dbReference>
<keyword evidence="10" id="KW-1185">Reference proteome</keyword>
<dbReference type="GO" id="GO:0046872">
    <property type="term" value="F:metal ion binding"/>
    <property type="evidence" value="ECO:0007669"/>
    <property type="project" value="UniProtKB-KW"/>
</dbReference>
<dbReference type="GO" id="GO:0004518">
    <property type="term" value="F:nuclease activity"/>
    <property type="evidence" value="ECO:0007669"/>
    <property type="project" value="UniProtKB-KW"/>
</dbReference>
<comment type="cofactor">
    <cofactor evidence="1">
        <name>Mg(2+)</name>
        <dbReference type="ChEBI" id="CHEBI:18420"/>
    </cofactor>
</comment>
<evidence type="ECO:0000313" key="10">
    <source>
        <dbReference type="Proteomes" id="UP000616201"/>
    </source>
</evidence>
<evidence type="ECO:0000256" key="5">
    <source>
        <dbReference type="ARBA" id="ARBA00022801"/>
    </source>
</evidence>
<dbReference type="PANTHER" id="PTHR33653">
    <property type="entry name" value="RIBONUCLEASE VAPC2"/>
    <property type="match status" value="1"/>
</dbReference>
<keyword evidence="6" id="KW-0460">Magnesium</keyword>
<evidence type="ECO:0000256" key="7">
    <source>
        <dbReference type="ARBA" id="ARBA00038093"/>
    </source>
</evidence>
<accession>A0A928V182</accession>
<keyword evidence="5" id="KW-0378">Hydrolase</keyword>
<evidence type="ECO:0000259" key="8">
    <source>
        <dbReference type="Pfam" id="PF01850"/>
    </source>
</evidence>
<evidence type="ECO:0000256" key="4">
    <source>
        <dbReference type="ARBA" id="ARBA00022723"/>
    </source>
</evidence>
<organism evidence="9 10">
    <name type="scientific">Sphingobacterium hungaricum</name>
    <dbReference type="NCBI Taxonomy" id="2082723"/>
    <lineage>
        <taxon>Bacteria</taxon>
        <taxon>Pseudomonadati</taxon>
        <taxon>Bacteroidota</taxon>
        <taxon>Sphingobacteriia</taxon>
        <taxon>Sphingobacteriales</taxon>
        <taxon>Sphingobacteriaceae</taxon>
        <taxon>Sphingobacterium</taxon>
    </lineage>
</organism>
<protein>
    <recommendedName>
        <fullName evidence="8">PIN domain-containing protein</fullName>
    </recommendedName>
</protein>